<dbReference type="SUPFAM" id="SSF51905">
    <property type="entry name" value="FAD/NAD(P)-binding domain"/>
    <property type="match status" value="1"/>
</dbReference>
<dbReference type="InterPro" id="IPR039650">
    <property type="entry name" value="HdrA-like"/>
</dbReference>
<dbReference type="PANTHER" id="PTHR43498">
    <property type="entry name" value="FERREDOXIN:COB-COM HETERODISULFIDE REDUCTASE SUBUNIT A"/>
    <property type="match status" value="1"/>
</dbReference>
<keyword evidence="2" id="KW-0479">Metal-binding</keyword>
<dbReference type="GO" id="GO:0016491">
    <property type="term" value="F:oxidoreductase activity"/>
    <property type="evidence" value="ECO:0007669"/>
    <property type="project" value="UniProtKB-KW"/>
</dbReference>
<evidence type="ECO:0000256" key="5">
    <source>
        <dbReference type="ARBA" id="ARBA00023014"/>
    </source>
</evidence>
<keyword evidence="1" id="KW-0004">4Fe-4S</keyword>
<evidence type="ECO:0000256" key="3">
    <source>
        <dbReference type="ARBA" id="ARBA00023002"/>
    </source>
</evidence>
<proteinExistence type="predicted"/>
<dbReference type="GO" id="GO:0046872">
    <property type="term" value="F:metal ion binding"/>
    <property type="evidence" value="ECO:0007669"/>
    <property type="project" value="UniProtKB-KW"/>
</dbReference>
<comment type="caution">
    <text evidence="6">The sequence shown here is derived from an EMBL/GenBank/DDBJ whole genome shotgun (WGS) entry which is preliminary data.</text>
</comment>
<evidence type="ECO:0000256" key="1">
    <source>
        <dbReference type="ARBA" id="ARBA00022485"/>
    </source>
</evidence>
<dbReference type="GO" id="GO:0051539">
    <property type="term" value="F:4 iron, 4 sulfur cluster binding"/>
    <property type="evidence" value="ECO:0007669"/>
    <property type="project" value="UniProtKB-KW"/>
</dbReference>
<sequence length="464" mass="49738">MSIKDVQEDYVEPAKRIPTLMQVDVVVVGGGTTGPFAAISAARQGKTVALIERFGSLGGNLTLGLNTKPSGALIGGLPLEVWNLARTEGGAGDDYMALTKTGGMKIASPCDPEIMKILLTRLCVDAGVQILFETFVSAPIINGDAVEGVVIESKAGRQCIRSKIVIDCSADADMAYKAGAPFVMGSGGKEEKMQPVSMYFTMSNVDLRRLAQWAKTTDDVPAQAIPDTDEGLEYGLWLTGFNKLLKKFQDEEGIVLQRDNITLKTANGVLYVNGTRVLGVDVFSPKEFSDALIECYRQIEGVAKFLKDRIPGFEQAGIGQIAPVLGVRETRHIQGEYTLTGKDSIEGTRFEDSIAADVSALDIHDPKGGDVDFQGMKPYEIPYRSLIPLGIEQLLVAGRAISADHDAHARSRNMPACMAMGQAAGIAASVAIDDGVSVRKVDVTKVQSILSKMDMPLHAEDVVQ</sequence>
<dbReference type="Proteomes" id="UP000293398">
    <property type="component" value="Unassembled WGS sequence"/>
</dbReference>
<keyword evidence="4" id="KW-0408">Iron</keyword>
<evidence type="ECO:0000256" key="2">
    <source>
        <dbReference type="ARBA" id="ARBA00022723"/>
    </source>
</evidence>
<dbReference type="OrthoDB" id="9777740at2"/>
<protein>
    <submittedName>
        <fullName evidence="6">FAD dependent oxidoreductase</fullName>
    </submittedName>
</protein>
<name>A0A4Q7VF99_9BURK</name>
<evidence type="ECO:0000313" key="7">
    <source>
        <dbReference type="Proteomes" id="UP000293398"/>
    </source>
</evidence>
<keyword evidence="3" id="KW-0560">Oxidoreductase</keyword>
<dbReference type="InterPro" id="IPR036188">
    <property type="entry name" value="FAD/NAD-bd_sf"/>
</dbReference>
<dbReference type="Pfam" id="PF12831">
    <property type="entry name" value="FAD_oxidored"/>
    <property type="match status" value="1"/>
</dbReference>
<keyword evidence="7" id="KW-1185">Reference proteome</keyword>
<accession>A0A4Q7VF99</accession>
<dbReference type="EMBL" id="SHKO01000002">
    <property type="protein sequence ID" value="RZT94533.1"/>
    <property type="molecule type" value="Genomic_DNA"/>
</dbReference>
<evidence type="ECO:0000256" key="4">
    <source>
        <dbReference type="ARBA" id="ARBA00023004"/>
    </source>
</evidence>
<keyword evidence="5" id="KW-0411">Iron-sulfur</keyword>
<reference evidence="6 7" key="1">
    <citation type="submission" date="2019-02" db="EMBL/GenBank/DDBJ databases">
        <title>Genomic Encyclopedia of Type Strains, Phase IV (KMG-IV): sequencing the most valuable type-strain genomes for metagenomic binning, comparative biology and taxonomic classification.</title>
        <authorList>
            <person name="Goeker M."/>
        </authorList>
    </citation>
    <scope>NUCLEOTIDE SEQUENCE [LARGE SCALE GENOMIC DNA]</scope>
    <source>
        <strain evidence="6 7">DSM 23814</strain>
    </source>
</reference>
<dbReference type="RefSeq" id="WP_128392816.1">
    <property type="nucleotide sequence ID" value="NZ_SHKO01000002.1"/>
</dbReference>
<evidence type="ECO:0000313" key="6">
    <source>
        <dbReference type="EMBL" id="RZT94533.1"/>
    </source>
</evidence>
<gene>
    <name evidence="6" type="ORF">EV681_2954</name>
</gene>
<dbReference type="AlphaFoldDB" id="A0A4Q7VF99"/>
<dbReference type="Gene3D" id="3.50.50.60">
    <property type="entry name" value="FAD/NAD(P)-binding domain"/>
    <property type="match status" value="1"/>
</dbReference>
<dbReference type="PANTHER" id="PTHR43498:SF1">
    <property type="entry name" value="COB--COM HETERODISULFIDE REDUCTASE IRON-SULFUR SUBUNIT A"/>
    <property type="match status" value="1"/>
</dbReference>
<organism evidence="6 7">
    <name type="scientific">Advenella incenata</name>
    <dbReference type="NCBI Taxonomy" id="267800"/>
    <lineage>
        <taxon>Bacteria</taxon>
        <taxon>Pseudomonadati</taxon>
        <taxon>Pseudomonadota</taxon>
        <taxon>Betaproteobacteria</taxon>
        <taxon>Burkholderiales</taxon>
        <taxon>Alcaligenaceae</taxon>
    </lineage>
</organism>